<dbReference type="AlphaFoldDB" id="X0W2M1"/>
<comment type="caution">
    <text evidence="6">The sequence shown here is derived from an EMBL/GenBank/DDBJ whole genome shotgun (WGS) entry which is preliminary data.</text>
</comment>
<dbReference type="GO" id="GO:0005739">
    <property type="term" value="C:mitochondrion"/>
    <property type="evidence" value="ECO:0007669"/>
    <property type="project" value="TreeGrafter"/>
</dbReference>
<keyword evidence="3" id="KW-0808">Transferase</keyword>
<sequence length="110" mass="11762">DVVLSDAAPKLTGVRATDRAREQELLESIEALVSKLLHSGGGLLLKILDGPEAQAVERRLRARFARAKTVKPRASRKGSTERYLLARGFQPVECARPIEGRAGGGSSEGA</sequence>
<dbReference type="InterPro" id="IPR050082">
    <property type="entry name" value="RNA_methyltr_RlmE"/>
</dbReference>
<dbReference type="Gene3D" id="3.40.50.150">
    <property type="entry name" value="Vaccinia Virus protein VP39"/>
    <property type="match status" value="1"/>
</dbReference>
<keyword evidence="2" id="KW-0489">Methyltransferase</keyword>
<keyword evidence="1" id="KW-0698">rRNA processing</keyword>
<feature type="domain" description="Ribosomal RNA methyltransferase FtsJ" evidence="5">
    <location>
        <begin position="1"/>
        <end position="89"/>
    </location>
</feature>
<keyword evidence="4" id="KW-0949">S-adenosyl-L-methionine</keyword>
<organism evidence="6">
    <name type="scientific">marine sediment metagenome</name>
    <dbReference type="NCBI Taxonomy" id="412755"/>
    <lineage>
        <taxon>unclassified sequences</taxon>
        <taxon>metagenomes</taxon>
        <taxon>ecological metagenomes</taxon>
    </lineage>
</organism>
<accession>X0W2M1</accession>
<reference evidence="6" key="1">
    <citation type="journal article" date="2014" name="Front. Microbiol.">
        <title>High frequency of phylogenetically diverse reductive dehalogenase-homologous genes in deep subseafloor sedimentary metagenomes.</title>
        <authorList>
            <person name="Kawai M."/>
            <person name="Futagami T."/>
            <person name="Toyoda A."/>
            <person name="Takaki Y."/>
            <person name="Nishi S."/>
            <person name="Hori S."/>
            <person name="Arai W."/>
            <person name="Tsubouchi T."/>
            <person name="Morono Y."/>
            <person name="Uchiyama I."/>
            <person name="Ito T."/>
            <person name="Fujiyama A."/>
            <person name="Inagaki F."/>
            <person name="Takami H."/>
        </authorList>
    </citation>
    <scope>NUCLEOTIDE SEQUENCE</scope>
    <source>
        <strain evidence="6">Expedition CK06-06</strain>
    </source>
</reference>
<evidence type="ECO:0000256" key="2">
    <source>
        <dbReference type="ARBA" id="ARBA00022603"/>
    </source>
</evidence>
<feature type="non-terminal residue" evidence="6">
    <location>
        <position position="1"/>
    </location>
</feature>
<evidence type="ECO:0000259" key="5">
    <source>
        <dbReference type="Pfam" id="PF01728"/>
    </source>
</evidence>
<dbReference type="SUPFAM" id="SSF53335">
    <property type="entry name" value="S-adenosyl-L-methionine-dependent methyltransferases"/>
    <property type="match status" value="1"/>
</dbReference>
<dbReference type="GO" id="GO:0008650">
    <property type="term" value="F:rRNA (uridine-2'-O-)-methyltransferase activity"/>
    <property type="evidence" value="ECO:0007669"/>
    <property type="project" value="TreeGrafter"/>
</dbReference>
<evidence type="ECO:0000256" key="4">
    <source>
        <dbReference type="ARBA" id="ARBA00022691"/>
    </source>
</evidence>
<evidence type="ECO:0000256" key="3">
    <source>
        <dbReference type="ARBA" id="ARBA00022679"/>
    </source>
</evidence>
<dbReference type="Pfam" id="PF01728">
    <property type="entry name" value="FtsJ"/>
    <property type="match status" value="1"/>
</dbReference>
<gene>
    <name evidence="6" type="ORF">S01H1_44385</name>
</gene>
<name>X0W2M1_9ZZZZ</name>
<evidence type="ECO:0000313" key="6">
    <source>
        <dbReference type="EMBL" id="GAG06956.1"/>
    </source>
</evidence>
<evidence type="ECO:0000256" key="1">
    <source>
        <dbReference type="ARBA" id="ARBA00022552"/>
    </source>
</evidence>
<proteinExistence type="predicted"/>
<dbReference type="InterPro" id="IPR002877">
    <property type="entry name" value="RNA_MeTrfase_FtsJ_dom"/>
</dbReference>
<dbReference type="EMBL" id="BARS01028312">
    <property type="protein sequence ID" value="GAG06956.1"/>
    <property type="molecule type" value="Genomic_DNA"/>
</dbReference>
<dbReference type="PANTHER" id="PTHR10920">
    <property type="entry name" value="RIBOSOMAL RNA METHYLTRANSFERASE"/>
    <property type="match status" value="1"/>
</dbReference>
<protein>
    <recommendedName>
        <fullName evidence="5">Ribosomal RNA methyltransferase FtsJ domain-containing protein</fullName>
    </recommendedName>
</protein>
<dbReference type="PANTHER" id="PTHR10920:SF18">
    <property type="entry name" value="RRNA METHYLTRANSFERASE 2, MITOCHONDRIAL"/>
    <property type="match status" value="1"/>
</dbReference>
<dbReference type="InterPro" id="IPR029063">
    <property type="entry name" value="SAM-dependent_MTases_sf"/>
</dbReference>